<gene>
    <name evidence="2" type="ORF">Cgig2_022997</name>
</gene>
<organism evidence="2 3">
    <name type="scientific">Carnegiea gigantea</name>
    <dbReference type="NCBI Taxonomy" id="171969"/>
    <lineage>
        <taxon>Eukaryota</taxon>
        <taxon>Viridiplantae</taxon>
        <taxon>Streptophyta</taxon>
        <taxon>Embryophyta</taxon>
        <taxon>Tracheophyta</taxon>
        <taxon>Spermatophyta</taxon>
        <taxon>Magnoliopsida</taxon>
        <taxon>eudicotyledons</taxon>
        <taxon>Gunneridae</taxon>
        <taxon>Pentapetalae</taxon>
        <taxon>Caryophyllales</taxon>
        <taxon>Cactineae</taxon>
        <taxon>Cactaceae</taxon>
        <taxon>Cactoideae</taxon>
        <taxon>Echinocereeae</taxon>
        <taxon>Carnegiea</taxon>
    </lineage>
</organism>
<feature type="region of interest" description="Disordered" evidence="1">
    <location>
        <begin position="1"/>
        <end position="20"/>
    </location>
</feature>
<sequence>MVDTHSTASKQGEKDKCGRPKIPHRTQWLFGLEFQSEFGGLPLCPFITSEELKEALKQVQEIVIQGVCEKMNTTEHQLEPIRGLKINKGTQALYKAGMIGESLKLRKLFKKPTIALLPRTTGVFSPHCSVGGGNEERVLSPAKSVERTLMRTPAPQKKENDSDLNTEIIAIIVGEIDDMGLNIGYRKA</sequence>
<dbReference type="EMBL" id="JAKOGI010000962">
    <property type="protein sequence ID" value="KAJ8428858.1"/>
    <property type="molecule type" value="Genomic_DNA"/>
</dbReference>
<evidence type="ECO:0000313" key="3">
    <source>
        <dbReference type="Proteomes" id="UP001153076"/>
    </source>
</evidence>
<evidence type="ECO:0000256" key="1">
    <source>
        <dbReference type="SAM" id="MobiDB-lite"/>
    </source>
</evidence>
<reference evidence="2" key="1">
    <citation type="submission" date="2022-04" db="EMBL/GenBank/DDBJ databases">
        <title>Carnegiea gigantea Genome sequencing and assembly v2.</title>
        <authorList>
            <person name="Copetti D."/>
            <person name="Sanderson M.J."/>
            <person name="Burquez A."/>
            <person name="Wojciechowski M.F."/>
        </authorList>
    </citation>
    <scope>NUCLEOTIDE SEQUENCE</scope>
    <source>
        <strain evidence="2">SGP5-SGP5p</strain>
        <tissue evidence="2">Aerial part</tissue>
    </source>
</reference>
<name>A0A9Q1JPX3_9CARY</name>
<keyword evidence="3" id="KW-1185">Reference proteome</keyword>
<comment type="caution">
    <text evidence="2">The sequence shown here is derived from an EMBL/GenBank/DDBJ whole genome shotgun (WGS) entry which is preliminary data.</text>
</comment>
<feature type="compositionally biased region" description="Polar residues" evidence="1">
    <location>
        <begin position="1"/>
        <end position="10"/>
    </location>
</feature>
<protein>
    <submittedName>
        <fullName evidence="2">Uncharacterized protein</fullName>
    </submittedName>
</protein>
<proteinExistence type="predicted"/>
<dbReference type="AlphaFoldDB" id="A0A9Q1JPX3"/>
<accession>A0A9Q1JPX3</accession>
<dbReference type="Proteomes" id="UP001153076">
    <property type="component" value="Unassembled WGS sequence"/>
</dbReference>
<evidence type="ECO:0000313" key="2">
    <source>
        <dbReference type="EMBL" id="KAJ8428858.1"/>
    </source>
</evidence>